<reference evidence="4" key="1">
    <citation type="submission" date="2011-02" db="EMBL/GenBank/DDBJ databases">
        <title>The complete genome of Planctomyces brasiliensis DSM 5305.</title>
        <authorList>
            <person name="Lucas S."/>
            <person name="Copeland A."/>
            <person name="Lapidus A."/>
            <person name="Bruce D."/>
            <person name="Goodwin L."/>
            <person name="Pitluck S."/>
            <person name="Kyrpides N."/>
            <person name="Mavromatis K."/>
            <person name="Pagani I."/>
            <person name="Ivanova N."/>
            <person name="Ovchinnikova G."/>
            <person name="Lu M."/>
            <person name="Detter J.C."/>
            <person name="Han C."/>
            <person name="Land M."/>
            <person name="Hauser L."/>
            <person name="Markowitz V."/>
            <person name="Cheng J.-F."/>
            <person name="Hugenholtz P."/>
            <person name="Woyke T."/>
            <person name="Wu D."/>
            <person name="Tindall B."/>
            <person name="Pomrenke H.G."/>
            <person name="Brambilla E."/>
            <person name="Klenk H.-P."/>
            <person name="Eisen J.A."/>
        </authorList>
    </citation>
    <scope>NUCLEOTIDE SEQUENCE [LARGE SCALE GENOMIC DNA]</scope>
    <source>
        <strain evidence="4">ATCC 49424 / DSM 5305 / JCM 21570 / NBRC 103401 / IFAM 1448</strain>
    </source>
</reference>
<evidence type="ECO:0000313" key="4">
    <source>
        <dbReference type="Proteomes" id="UP000006860"/>
    </source>
</evidence>
<dbReference type="EMBL" id="CP002546">
    <property type="protein sequence ID" value="ADY59541.1"/>
    <property type="molecule type" value="Genomic_DNA"/>
</dbReference>
<name>F0SHR1_RUBBR</name>
<keyword evidence="1" id="KW-0802">TPR repeat</keyword>
<dbReference type="eggNOG" id="COG0457">
    <property type="taxonomic scope" value="Bacteria"/>
</dbReference>
<proteinExistence type="predicted"/>
<dbReference type="KEGG" id="pbs:Plabr_1932"/>
<dbReference type="OrthoDB" id="212218at2"/>
<dbReference type="AlphaFoldDB" id="F0SHR1"/>
<dbReference type="PROSITE" id="PS50005">
    <property type="entry name" value="TPR"/>
    <property type="match status" value="2"/>
</dbReference>
<dbReference type="HOGENOM" id="CLU_587773_0_0_0"/>
<feature type="region of interest" description="Disordered" evidence="2">
    <location>
        <begin position="212"/>
        <end position="240"/>
    </location>
</feature>
<sequence length="465" mass="53983">MSAPEEIAKQCWQRGSKAINSEDFDYATEMFYQAAIFVPDNLLYRESLRGAEFRKFGENKKGAGMMARPKLMAMRSKISRARSKKEWDEIDKIAEEALKLNPWDASFNAAAGEACKERGYYHVAIYLYRIATGPHGEPDNIKLLKEFGYLLEENDQFKEAASIWAKVQKLDPNDTEARQRSTAASFQQTIKAGGYDDAEGTRDVMTDKQISDRLGLKDKRKSEADAPGQDPETDLKHQIRKDPENVELYTKLGYLYDSKEKFEEAREAYGKALELSGGDRNIHEMIEDIELKEMSKELEKYKAAAQANPEDEKAQKRVSKYARKLLDREIEVFAERTQRYPQNKRLKYELARRYRKLQRWSDAIPLYQQAGTDPRLELESFFSLGKCFLQDNKPQLALKQFEKIVKKVNFEDKPEIFKEIHYLLGRLYQQAKDKQKSEDHYGEVLAVDYDYRDVRARLQGLEDAS</sequence>
<dbReference type="SUPFAM" id="SSF48452">
    <property type="entry name" value="TPR-like"/>
    <property type="match status" value="1"/>
</dbReference>
<feature type="repeat" description="TPR" evidence="1">
    <location>
        <begin position="141"/>
        <end position="174"/>
    </location>
</feature>
<dbReference type="PROSITE" id="PS50293">
    <property type="entry name" value="TPR_REGION"/>
    <property type="match status" value="1"/>
</dbReference>
<dbReference type="Proteomes" id="UP000006860">
    <property type="component" value="Chromosome"/>
</dbReference>
<organism evidence="3 4">
    <name type="scientific">Rubinisphaera brasiliensis (strain ATCC 49424 / DSM 5305 / JCM 21570 / IAM 15109 / NBRC 103401 / IFAM 1448)</name>
    <name type="common">Planctomyces brasiliensis</name>
    <dbReference type="NCBI Taxonomy" id="756272"/>
    <lineage>
        <taxon>Bacteria</taxon>
        <taxon>Pseudomonadati</taxon>
        <taxon>Planctomycetota</taxon>
        <taxon>Planctomycetia</taxon>
        <taxon>Planctomycetales</taxon>
        <taxon>Planctomycetaceae</taxon>
        <taxon>Rubinisphaera</taxon>
    </lineage>
</organism>
<keyword evidence="4" id="KW-1185">Reference proteome</keyword>
<feature type="compositionally biased region" description="Basic and acidic residues" evidence="2">
    <location>
        <begin position="212"/>
        <end position="224"/>
    </location>
</feature>
<dbReference type="InterPro" id="IPR019734">
    <property type="entry name" value="TPR_rpt"/>
</dbReference>
<evidence type="ECO:0000256" key="2">
    <source>
        <dbReference type="SAM" id="MobiDB-lite"/>
    </source>
</evidence>
<dbReference type="Pfam" id="PF13432">
    <property type="entry name" value="TPR_16"/>
    <property type="match status" value="1"/>
</dbReference>
<dbReference type="RefSeq" id="WP_013628268.1">
    <property type="nucleotide sequence ID" value="NC_015174.1"/>
</dbReference>
<protein>
    <submittedName>
        <fullName evidence="3">Tetratricopeptide TPR_1 repeat-containing protein</fullName>
    </submittedName>
</protein>
<dbReference type="Pfam" id="PF13181">
    <property type="entry name" value="TPR_8"/>
    <property type="match status" value="1"/>
</dbReference>
<accession>F0SHR1</accession>
<gene>
    <name evidence="3" type="ordered locus">Plabr_1932</name>
</gene>
<evidence type="ECO:0000313" key="3">
    <source>
        <dbReference type="EMBL" id="ADY59541.1"/>
    </source>
</evidence>
<feature type="repeat" description="TPR" evidence="1">
    <location>
        <begin position="246"/>
        <end position="279"/>
    </location>
</feature>
<dbReference type="PANTHER" id="PTHR12558">
    <property type="entry name" value="CELL DIVISION CYCLE 16,23,27"/>
    <property type="match status" value="1"/>
</dbReference>
<dbReference type="SMART" id="SM00028">
    <property type="entry name" value="TPR"/>
    <property type="match status" value="5"/>
</dbReference>
<dbReference type="InterPro" id="IPR011990">
    <property type="entry name" value="TPR-like_helical_dom_sf"/>
</dbReference>
<evidence type="ECO:0000256" key="1">
    <source>
        <dbReference type="PROSITE-ProRule" id="PRU00339"/>
    </source>
</evidence>
<dbReference type="PANTHER" id="PTHR12558:SF13">
    <property type="entry name" value="CELL DIVISION CYCLE PROTEIN 27 HOMOLOG"/>
    <property type="match status" value="1"/>
</dbReference>
<dbReference type="Gene3D" id="1.25.40.10">
    <property type="entry name" value="Tetratricopeptide repeat domain"/>
    <property type="match status" value="3"/>
</dbReference>
<dbReference type="STRING" id="756272.Plabr_1932"/>